<dbReference type="GO" id="GO:0004527">
    <property type="term" value="F:exonuclease activity"/>
    <property type="evidence" value="ECO:0007669"/>
    <property type="project" value="UniProtKB-KW"/>
</dbReference>
<dbReference type="InterPro" id="IPR011335">
    <property type="entry name" value="Restrct_endonuc-II-like"/>
</dbReference>
<evidence type="ECO:0000256" key="8">
    <source>
        <dbReference type="ARBA" id="ARBA00023125"/>
    </source>
</evidence>
<dbReference type="SUPFAM" id="SSF52540">
    <property type="entry name" value="P-loop containing nucleoside triphosphate hydrolases"/>
    <property type="match status" value="1"/>
</dbReference>
<evidence type="ECO:0000313" key="11">
    <source>
        <dbReference type="EMBL" id="MDQ0115764.1"/>
    </source>
</evidence>
<keyword evidence="5" id="KW-0347">Helicase</keyword>
<evidence type="ECO:0000256" key="6">
    <source>
        <dbReference type="ARBA" id="ARBA00022839"/>
    </source>
</evidence>
<evidence type="ECO:0000256" key="3">
    <source>
        <dbReference type="ARBA" id="ARBA00022763"/>
    </source>
</evidence>
<accession>A0ABT9UC18</accession>
<keyword evidence="2" id="KW-0547">Nucleotide-binding</keyword>
<reference evidence="11 12" key="1">
    <citation type="submission" date="2023-07" db="EMBL/GenBank/DDBJ databases">
        <title>Sorghum-associated microbial communities from plants grown in Nebraska, USA.</title>
        <authorList>
            <person name="Schachtman D."/>
        </authorList>
    </citation>
    <scope>NUCLEOTIDE SEQUENCE [LARGE SCALE GENOMIC DNA]</scope>
    <source>
        <strain evidence="11 12">CC482</strain>
    </source>
</reference>
<evidence type="ECO:0000259" key="10">
    <source>
        <dbReference type="Pfam" id="PF12705"/>
    </source>
</evidence>
<keyword evidence="3" id="KW-0227">DNA damage</keyword>
<organism evidence="11 12">
    <name type="scientific">Paenibacillus harenae</name>
    <dbReference type="NCBI Taxonomy" id="306543"/>
    <lineage>
        <taxon>Bacteria</taxon>
        <taxon>Bacillati</taxon>
        <taxon>Bacillota</taxon>
        <taxon>Bacilli</taxon>
        <taxon>Bacillales</taxon>
        <taxon>Paenibacillaceae</taxon>
        <taxon>Paenibacillus</taxon>
    </lineage>
</organism>
<keyword evidence="7" id="KW-0067">ATP-binding</keyword>
<keyword evidence="9" id="KW-0234">DNA repair</keyword>
<dbReference type="Proteomes" id="UP001229346">
    <property type="component" value="Unassembled WGS sequence"/>
</dbReference>
<dbReference type="InterPro" id="IPR011604">
    <property type="entry name" value="PDDEXK-like_dom_sf"/>
</dbReference>
<dbReference type="Gene3D" id="3.90.320.10">
    <property type="match status" value="1"/>
</dbReference>
<evidence type="ECO:0000256" key="9">
    <source>
        <dbReference type="ARBA" id="ARBA00023204"/>
    </source>
</evidence>
<evidence type="ECO:0000256" key="5">
    <source>
        <dbReference type="ARBA" id="ARBA00022806"/>
    </source>
</evidence>
<sequence>MVAGRQVKQLYEWLGSNPLERKILLAQSHAEGHRLTERVVRDYGAVLHTEIRTLTSWVLQLTELSLAQLRIRYISREEAYWVIHKLLVQASVAGEAYLRGISITPGVVRAFAEAVVELREAGLQARDIRPSHFESKAKGDCMQRLLDRYEQYLIEHQVSDFAGLLPIVRKLPKRHELIVTDPIDAWPVVHREMLECLGDPNRLCMVDRAPGWLDGDRPLPMASVAFRHAVGPLAEVRSVFRMMAQKRMAWDQTEIIVSDDEAYTGAIYSMSRMYGVNCTFSGGLPISYCQTGKAAESYLGWLESNFNVDFVVKALKRQVISLGSDEEQRIKNSSFIRELEGAAIGWGRERYRLAAKLVKAYAERSSEMDEADERLASMRESEAIWRHFDTFFGRLFEGLPDRQQISPVALLAEMITFVDRYAAIRDAGDREALSGMKGMLASMQRVSGQQGELPLHLAISFVRDVLSGIRISVTPLQEPGAVHVTSLSDGGQSGRQHTFIVGMTEKCWALSNRQHPILLDVERARISGGLPTSNQRTELRFAERSSRLGSITGNCYCSYGSYDTAGNTEHYPAFELVQLYRLNSADREADYETVYRHLGEPERYFGSASEPCSLDGTDAMLAHLVAPNGQIREGGEALLRLYPNLAGGARAASARQEELTLSEFDGMINTGCEAIAADIDSKPHLSASRLELFARCPLQYFYHEILGVRAISAPAFNRSQWLDPMQKGNLLHAIYNRYLEAASAQGLAEELMTPKHDRLLLERLTEEALREYAELIPAPSASVYRKECESIRQDTEIFFASERGRTSMPIWFELPLHDMGDPLEVELAEGLSVPVKGYIDRVDQIGPHQYKIYDYKTGNPKRFKEADYFAGGTQVQLALYSIAAQQLLRHSGLDKEASVVTSSYYFPTVRGLGEEAIREQNDSRKEQLSALISSVIEAIGQGVFPPTDNPEHCKWCDYRAVCGDHAVRFREKRTYESNADHLRSITEVNGHG</sequence>
<dbReference type="Pfam" id="PF12705">
    <property type="entry name" value="PDDEXK_1"/>
    <property type="match status" value="1"/>
</dbReference>
<evidence type="ECO:0000313" key="12">
    <source>
        <dbReference type="Proteomes" id="UP001229346"/>
    </source>
</evidence>
<comment type="caution">
    <text evidence="11">The sequence shown here is derived from an EMBL/GenBank/DDBJ whole genome shotgun (WGS) entry which is preliminary data.</text>
</comment>
<dbReference type="InterPro" id="IPR038726">
    <property type="entry name" value="PDDEXK_AddAB-type"/>
</dbReference>
<gene>
    <name evidence="11" type="ORF">J2T15_005231</name>
</gene>
<dbReference type="SUPFAM" id="SSF52980">
    <property type="entry name" value="Restriction endonuclease-like"/>
    <property type="match status" value="1"/>
</dbReference>
<name>A0ABT9UC18_PAEHA</name>
<evidence type="ECO:0000256" key="4">
    <source>
        <dbReference type="ARBA" id="ARBA00022801"/>
    </source>
</evidence>
<feature type="domain" description="PD-(D/E)XK endonuclease-like" evidence="10">
    <location>
        <begin position="684"/>
        <end position="962"/>
    </location>
</feature>
<dbReference type="InterPro" id="IPR027417">
    <property type="entry name" value="P-loop_NTPase"/>
</dbReference>
<keyword evidence="8" id="KW-0238">DNA-binding</keyword>
<evidence type="ECO:0000256" key="1">
    <source>
        <dbReference type="ARBA" id="ARBA00022722"/>
    </source>
</evidence>
<keyword evidence="1" id="KW-0540">Nuclease</keyword>
<protein>
    <submittedName>
        <fullName evidence="11">RecB family exonuclease</fullName>
    </submittedName>
</protein>
<keyword evidence="6 11" id="KW-0269">Exonuclease</keyword>
<dbReference type="EMBL" id="JAUSSU010000012">
    <property type="protein sequence ID" value="MDQ0115764.1"/>
    <property type="molecule type" value="Genomic_DNA"/>
</dbReference>
<evidence type="ECO:0000256" key="2">
    <source>
        <dbReference type="ARBA" id="ARBA00022741"/>
    </source>
</evidence>
<evidence type="ECO:0000256" key="7">
    <source>
        <dbReference type="ARBA" id="ARBA00022840"/>
    </source>
</evidence>
<keyword evidence="4" id="KW-0378">Hydrolase</keyword>
<proteinExistence type="predicted"/>
<keyword evidence="12" id="KW-1185">Reference proteome</keyword>